<organism evidence="1">
    <name type="scientific">marine sediment metagenome</name>
    <dbReference type="NCBI Taxonomy" id="412755"/>
    <lineage>
        <taxon>unclassified sequences</taxon>
        <taxon>metagenomes</taxon>
        <taxon>ecological metagenomes</taxon>
    </lineage>
</organism>
<dbReference type="Pfam" id="PF05635">
    <property type="entry name" value="23S_rRNA_IVP"/>
    <property type="match status" value="1"/>
</dbReference>
<gene>
    <name evidence="1" type="ORF">S01H4_34174</name>
    <name evidence="2" type="ORF">S06H3_49888</name>
</gene>
<dbReference type="EMBL" id="BART01018069">
    <property type="protein sequence ID" value="GAG85499.1"/>
    <property type="molecule type" value="Genomic_DNA"/>
</dbReference>
<dbReference type="AlphaFoldDB" id="X1ARN9"/>
<dbReference type="InterPro" id="IPR012657">
    <property type="entry name" value="23S_rRNA-intervening_sequence"/>
</dbReference>
<comment type="caution">
    <text evidence="1">The sequence shown here is derived from an EMBL/GenBank/DDBJ whole genome shotgun (WGS) entry which is preliminary data.</text>
</comment>
<evidence type="ECO:0000313" key="1">
    <source>
        <dbReference type="EMBL" id="GAG85499.1"/>
    </source>
</evidence>
<dbReference type="NCBIfam" id="TIGR02436">
    <property type="entry name" value="four helix bundle protein"/>
    <property type="match status" value="1"/>
</dbReference>
<reference evidence="1" key="1">
    <citation type="journal article" date="2014" name="Front. Microbiol.">
        <title>High frequency of phylogenetically diverse reductive dehalogenase-homologous genes in deep subseafloor sedimentary metagenomes.</title>
        <authorList>
            <person name="Kawai M."/>
            <person name="Futagami T."/>
            <person name="Toyoda A."/>
            <person name="Takaki Y."/>
            <person name="Nishi S."/>
            <person name="Hori S."/>
            <person name="Arai W."/>
            <person name="Tsubouchi T."/>
            <person name="Morono Y."/>
            <person name="Uchiyama I."/>
            <person name="Ito T."/>
            <person name="Fujiyama A."/>
            <person name="Inagaki F."/>
            <person name="Takami H."/>
        </authorList>
    </citation>
    <scope>NUCLEOTIDE SEQUENCE</scope>
    <source>
        <strain evidence="1">Expedition CK06-06</strain>
    </source>
</reference>
<evidence type="ECO:0000313" key="2">
    <source>
        <dbReference type="EMBL" id="GAI38788.1"/>
    </source>
</evidence>
<accession>X1ARN9</accession>
<dbReference type="InterPro" id="IPR036583">
    <property type="entry name" value="23S_rRNA_IVS_sf"/>
</dbReference>
<evidence type="ECO:0008006" key="3">
    <source>
        <dbReference type="Google" id="ProtNLM"/>
    </source>
</evidence>
<proteinExistence type="predicted"/>
<dbReference type="PANTHER" id="PTHR38471:SF2">
    <property type="entry name" value="FOUR HELIX BUNDLE PROTEIN"/>
    <property type="match status" value="1"/>
</dbReference>
<sequence>MKDFRNLKVWQKSHELALSIYKATLPFPRGEIYGLVSQLRRAASSVPANIAEGCGCNGNREFARFLGIALRSASETEYHLLLARDLGYLDIKTYEGLNNQAVEVKRMLTGFIQKLNADG</sequence>
<protein>
    <recommendedName>
        <fullName evidence="3">Four helix bundle protein</fullName>
    </recommendedName>
</protein>
<dbReference type="Gene3D" id="1.20.1440.60">
    <property type="entry name" value="23S rRNA-intervening sequence"/>
    <property type="match status" value="1"/>
</dbReference>
<dbReference type="SUPFAM" id="SSF158446">
    <property type="entry name" value="IVS-encoded protein-like"/>
    <property type="match status" value="1"/>
</dbReference>
<dbReference type="EMBL" id="BARV01031538">
    <property type="protein sequence ID" value="GAI38788.1"/>
    <property type="molecule type" value="Genomic_DNA"/>
</dbReference>
<dbReference type="PANTHER" id="PTHR38471">
    <property type="entry name" value="FOUR HELIX BUNDLE PROTEIN"/>
    <property type="match status" value="1"/>
</dbReference>
<name>X1ARN9_9ZZZZ</name>
<dbReference type="CDD" id="cd16377">
    <property type="entry name" value="23S_rRNA_IVP_like"/>
    <property type="match status" value="1"/>
</dbReference>